<dbReference type="EMBL" id="JAKNFS010000004">
    <property type="protein sequence ID" value="MCG4764567.1"/>
    <property type="molecule type" value="Genomic_DNA"/>
</dbReference>
<dbReference type="Proteomes" id="UP000095706">
    <property type="component" value="Unassembled WGS sequence"/>
</dbReference>
<dbReference type="Proteomes" id="UP001199915">
    <property type="component" value="Unassembled WGS sequence"/>
</dbReference>
<sequence length="639" mass="70357">MKKWIRAVLAGIIILALILFGIFAAQNTQKSIKPEQNPEEQNISVSENSTSDENTAENSTDDPDIIVKDNVKVITNEMKSEDQPTEVSDNSLTFEKDPGYQTGDVLVAGEISAAPSGFIRKVVQKEKTNQGYRVETEPATLLDVFEKAHIIKQFRLTEDGASETENNSAYTIKRLSEDESEEETEEENSDYDYSVSINVEEEPVQFSGEAGWGCWLELQIDIEDGEVQCGIAVRSKAGIALECGANSEKEFEKEKTVYERKLPNIEFNAGIVPIVITNHLEAVVGAAGSLEGGIHSSYGATADSTLGFQYDSRTGKVEEVKEGNLNSDGLEWSTVEVNGRLEAYIDIRLSAKLYDSAGLNLSGGAVGKAEGQAKVSMKDDLGGYAGSLELSISPRIKGKAVVDIPVIDKKMQETDLFDRTFDPIWSKHWESSADWQKDMEWTETGEQGDIYVTRYGEVNQCDSTAFQFEIPKGWEIQTEEVGGPMDAVRENVVLTNDRGVTVSFWYCQGALGGYSRDMLKAQVSQADTSNFVPGYPWGTDRDCSDLGEFMVARVHITGEMMAGIDDDYVPVDSTLFAVIPTSRLGEIEFAGQAGDVDEFSFDYPTPVAFIAEAPDGTFTEKEEEQVIRILKSFKVAELD</sequence>
<dbReference type="RefSeq" id="WP_055228088.1">
    <property type="nucleotide sequence ID" value="NZ_CAXSRP010000007.1"/>
</dbReference>
<name>A0A174G4W5_9FIRM</name>
<feature type="region of interest" description="Disordered" evidence="1">
    <location>
        <begin position="31"/>
        <end position="63"/>
    </location>
</feature>
<proteinExistence type="predicted"/>
<evidence type="ECO:0000313" key="4">
    <source>
        <dbReference type="Proteomes" id="UP000095706"/>
    </source>
</evidence>
<reference evidence="2 4" key="1">
    <citation type="submission" date="2015-09" db="EMBL/GenBank/DDBJ databases">
        <authorList>
            <consortium name="Pathogen Informatics"/>
        </authorList>
    </citation>
    <scope>NUCLEOTIDE SEQUENCE [LARGE SCALE GENOMIC DNA]</scope>
    <source>
        <strain evidence="2 4">2789STDY5608849</strain>
    </source>
</reference>
<feature type="compositionally biased region" description="Acidic residues" evidence="1">
    <location>
        <begin position="178"/>
        <end position="190"/>
    </location>
</feature>
<dbReference type="AlphaFoldDB" id="A0A174G4W5"/>
<evidence type="ECO:0000313" key="3">
    <source>
        <dbReference type="EMBL" id="MCG4764567.1"/>
    </source>
</evidence>
<feature type="compositionally biased region" description="Polar residues" evidence="1">
    <location>
        <begin position="39"/>
        <end position="58"/>
    </location>
</feature>
<evidence type="ECO:0000256" key="1">
    <source>
        <dbReference type="SAM" id="MobiDB-lite"/>
    </source>
</evidence>
<dbReference type="EMBL" id="CYYV01000010">
    <property type="protein sequence ID" value="CUO56198.1"/>
    <property type="molecule type" value="Genomic_DNA"/>
</dbReference>
<accession>A0A174G4W5</accession>
<feature type="region of interest" description="Disordered" evidence="1">
    <location>
        <begin position="162"/>
        <end position="191"/>
    </location>
</feature>
<organism evidence="2 4">
    <name type="scientific">Fusicatenibacter saccharivorans</name>
    <dbReference type="NCBI Taxonomy" id="1150298"/>
    <lineage>
        <taxon>Bacteria</taxon>
        <taxon>Bacillati</taxon>
        <taxon>Bacillota</taxon>
        <taxon>Clostridia</taxon>
        <taxon>Lachnospirales</taxon>
        <taxon>Lachnospiraceae</taxon>
        <taxon>Fusicatenibacter</taxon>
    </lineage>
</organism>
<reference evidence="3" key="2">
    <citation type="submission" date="2022-01" db="EMBL/GenBank/DDBJ databases">
        <title>Collection of gut derived symbiotic bacterial strains cultured from healthy donors.</title>
        <authorList>
            <person name="Lin H."/>
            <person name="Kohout C."/>
            <person name="Waligurski E."/>
            <person name="Pamer E.G."/>
        </authorList>
    </citation>
    <scope>NUCLEOTIDE SEQUENCE</scope>
    <source>
        <strain evidence="3">DFI.5.49</strain>
    </source>
</reference>
<protein>
    <submittedName>
        <fullName evidence="2">Uncharacterized protein</fullName>
    </submittedName>
</protein>
<evidence type="ECO:0000313" key="2">
    <source>
        <dbReference type="EMBL" id="CUO56198.1"/>
    </source>
</evidence>
<gene>
    <name evidence="2" type="ORF">ERS852406_02278</name>
    <name evidence="3" type="ORF">L0N21_03400</name>
</gene>